<keyword evidence="12" id="KW-1185">Reference proteome</keyword>
<evidence type="ECO:0000256" key="2">
    <source>
        <dbReference type="ARBA" id="ARBA00022448"/>
    </source>
</evidence>
<keyword evidence="4" id="KW-0997">Cell inner membrane</keyword>
<evidence type="ECO:0000256" key="9">
    <source>
        <dbReference type="SAM" id="Phobius"/>
    </source>
</evidence>
<evidence type="ECO:0000256" key="5">
    <source>
        <dbReference type="ARBA" id="ARBA00022692"/>
    </source>
</evidence>
<gene>
    <name evidence="11" type="ORF">FG384_03820</name>
</gene>
<evidence type="ECO:0000256" key="3">
    <source>
        <dbReference type="ARBA" id="ARBA00022475"/>
    </source>
</evidence>
<dbReference type="OrthoDB" id="4964541at2"/>
<proteinExistence type="inferred from homology"/>
<feature type="transmembrane region" description="Helical" evidence="9">
    <location>
        <begin position="12"/>
        <end position="32"/>
    </location>
</feature>
<evidence type="ECO:0000256" key="6">
    <source>
        <dbReference type="ARBA" id="ARBA00022989"/>
    </source>
</evidence>
<dbReference type="GO" id="GO:0005886">
    <property type="term" value="C:plasma membrane"/>
    <property type="evidence" value="ECO:0007669"/>
    <property type="project" value="UniProtKB-SubCell"/>
</dbReference>
<keyword evidence="3" id="KW-1003">Cell membrane</keyword>
<evidence type="ECO:0000313" key="12">
    <source>
        <dbReference type="Proteomes" id="UP000316626"/>
    </source>
</evidence>
<evidence type="ECO:0000256" key="4">
    <source>
        <dbReference type="ARBA" id="ARBA00022519"/>
    </source>
</evidence>
<reference evidence="11 12" key="1">
    <citation type="submission" date="2019-06" db="EMBL/GenBank/DDBJ databases">
        <title>Psychrobacillus vulpis sp. nov., a new species isolated from feces of a red fox that inhabits in The Tablas de Daimiel Natural Park, Albacete, Spain.</title>
        <authorList>
            <person name="Rodriguez M."/>
            <person name="Reina J.C."/>
            <person name="Bejar V."/>
            <person name="Llamas I."/>
        </authorList>
    </citation>
    <scope>NUCLEOTIDE SEQUENCE [LARGE SCALE GENOMIC DNA]</scope>
    <source>
        <strain evidence="11 12">Z8</strain>
    </source>
</reference>
<dbReference type="PANTHER" id="PTHR35011">
    <property type="entry name" value="2,3-DIKETO-L-GULONATE TRAP TRANSPORTER SMALL PERMEASE PROTEIN YIAM"/>
    <property type="match status" value="1"/>
</dbReference>
<evidence type="ECO:0000313" key="11">
    <source>
        <dbReference type="EMBL" id="TQR21341.1"/>
    </source>
</evidence>
<evidence type="ECO:0000256" key="8">
    <source>
        <dbReference type="ARBA" id="ARBA00038436"/>
    </source>
</evidence>
<dbReference type="AlphaFoldDB" id="A0A544TV69"/>
<dbReference type="InterPro" id="IPR007387">
    <property type="entry name" value="TRAP_DctQ"/>
</dbReference>
<dbReference type="EMBL" id="VDGI01000002">
    <property type="protein sequence ID" value="TQR21341.1"/>
    <property type="molecule type" value="Genomic_DNA"/>
</dbReference>
<sequence>MDQLLNRLEEWIVAIVMSVMSTIAFLNILSRGIVNYSLSFTEEITINLFVFLTFVGTSIGVRQNAHLGFTLIFDRVNGMFKKGITLLVGLLMGILFLILLYFGIQMVLFQMDMGQKTPSLGWPQWVFSLAMPVGALLCLYRTIQATVIEYREENVNGGKSV</sequence>
<dbReference type="Pfam" id="PF04290">
    <property type="entry name" value="DctQ"/>
    <property type="match status" value="1"/>
</dbReference>
<comment type="similarity">
    <text evidence="8">Belongs to the TRAP transporter small permease family.</text>
</comment>
<dbReference type="GO" id="GO:0022857">
    <property type="term" value="F:transmembrane transporter activity"/>
    <property type="evidence" value="ECO:0007669"/>
    <property type="project" value="TreeGrafter"/>
</dbReference>
<feature type="domain" description="Tripartite ATP-independent periplasmic transporters DctQ component" evidence="10">
    <location>
        <begin position="20"/>
        <end position="147"/>
    </location>
</feature>
<keyword evidence="6 9" id="KW-1133">Transmembrane helix</keyword>
<dbReference type="Proteomes" id="UP000316626">
    <property type="component" value="Unassembled WGS sequence"/>
</dbReference>
<keyword evidence="2" id="KW-0813">Transport</keyword>
<evidence type="ECO:0000256" key="7">
    <source>
        <dbReference type="ARBA" id="ARBA00023136"/>
    </source>
</evidence>
<dbReference type="InterPro" id="IPR055348">
    <property type="entry name" value="DctQ"/>
</dbReference>
<comment type="subcellular location">
    <subcellularLocation>
        <location evidence="1">Cell inner membrane</location>
        <topology evidence="1">Multi-pass membrane protein</topology>
    </subcellularLocation>
</comment>
<feature type="transmembrane region" description="Helical" evidence="9">
    <location>
        <begin position="44"/>
        <end position="62"/>
    </location>
</feature>
<dbReference type="GO" id="GO:0015740">
    <property type="term" value="P:C4-dicarboxylate transport"/>
    <property type="evidence" value="ECO:0007669"/>
    <property type="project" value="TreeGrafter"/>
</dbReference>
<dbReference type="PANTHER" id="PTHR35011:SF2">
    <property type="entry name" value="2,3-DIKETO-L-GULONATE TRAP TRANSPORTER SMALL PERMEASE PROTEIN YIAM"/>
    <property type="match status" value="1"/>
</dbReference>
<organism evidence="11 12">
    <name type="scientific">Psychrobacillus vulpis</name>
    <dbReference type="NCBI Taxonomy" id="2325572"/>
    <lineage>
        <taxon>Bacteria</taxon>
        <taxon>Bacillati</taxon>
        <taxon>Bacillota</taxon>
        <taxon>Bacilli</taxon>
        <taxon>Bacillales</taxon>
        <taxon>Bacillaceae</taxon>
        <taxon>Psychrobacillus</taxon>
    </lineage>
</organism>
<keyword evidence="7 9" id="KW-0472">Membrane</keyword>
<feature type="transmembrane region" description="Helical" evidence="9">
    <location>
        <begin position="83"/>
        <end position="104"/>
    </location>
</feature>
<feature type="transmembrane region" description="Helical" evidence="9">
    <location>
        <begin position="124"/>
        <end position="143"/>
    </location>
</feature>
<accession>A0A544TV69</accession>
<dbReference type="RefSeq" id="WP_142641233.1">
    <property type="nucleotide sequence ID" value="NZ_VDGI01000002.1"/>
</dbReference>
<evidence type="ECO:0000256" key="1">
    <source>
        <dbReference type="ARBA" id="ARBA00004429"/>
    </source>
</evidence>
<keyword evidence="5 9" id="KW-0812">Transmembrane</keyword>
<evidence type="ECO:0000259" key="10">
    <source>
        <dbReference type="Pfam" id="PF04290"/>
    </source>
</evidence>
<comment type="caution">
    <text evidence="11">The sequence shown here is derived from an EMBL/GenBank/DDBJ whole genome shotgun (WGS) entry which is preliminary data.</text>
</comment>
<name>A0A544TV69_9BACI</name>
<protein>
    <submittedName>
        <fullName evidence="11">TRAP transporter small permease</fullName>
    </submittedName>
</protein>